<dbReference type="CDD" id="cd03801">
    <property type="entry name" value="GT4_PimA-like"/>
    <property type="match status" value="1"/>
</dbReference>
<dbReference type="InterPro" id="IPR028098">
    <property type="entry name" value="Glyco_trans_4-like_N"/>
</dbReference>
<reference evidence="5" key="1">
    <citation type="submission" date="2023-06" db="EMBL/GenBank/DDBJ databases">
        <title>SYSU T00b26.</title>
        <authorList>
            <person name="Gao L."/>
            <person name="Fang B.-Z."/>
            <person name="Li W.-J."/>
        </authorList>
    </citation>
    <scope>NUCLEOTIDE SEQUENCE</scope>
    <source>
        <strain evidence="5">SYSU T00b26</strain>
    </source>
</reference>
<accession>A0ABT8G157</accession>
<evidence type="ECO:0000256" key="1">
    <source>
        <dbReference type="ARBA" id="ARBA00021292"/>
    </source>
</evidence>
<dbReference type="RefSeq" id="WP_301127594.1">
    <property type="nucleotide sequence ID" value="NZ_JAUHPV010000003.1"/>
</dbReference>
<dbReference type="Proteomes" id="UP001172738">
    <property type="component" value="Unassembled WGS sequence"/>
</dbReference>
<name>A0ABT8G157_9MICO</name>
<evidence type="ECO:0000313" key="6">
    <source>
        <dbReference type="Proteomes" id="UP001172738"/>
    </source>
</evidence>
<dbReference type="PANTHER" id="PTHR45947:SF3">
    <property type="entry name" value="SULFOQUINOVOSYL TRANSFERASE SQD2"/>
    <property type="match status" value="1"/>
</dbReference>
<dbReference type="Pfam" id="PF13439">
    <property type="entry name" value="Glyco_transf_4"/>
    <property type="match status" value="1"/>
</dbReference>
<comment type="caution">
    <text evidence="5">The sequence shown here is derived from an EMBL/GenBank/DDBJ whole genome shotgun (WGS) entry which is preliminary data.</text>
</comment>
<sequence length="407" mass="42991">MDILVVASTLPADADDQVPRFVLDQALSLAAADPDVTVRLLAPHTPRSRARSWPQVEGADGRVTQDRFGYAPRSLETLTARGIMPAIAERRALVGVVPLMFAGEHRALRRAVKARRPDVIYAHWFTPQAIVASSVARRMRVPFGFTTHASDVVVLRRLGPVGNRIVRTVVSRAAFATAVSGQTATKLLDFFTGERRAEVEAELAVAPMGAPAVNKGVPAGDPHTVCVIARLVEKKGIHVLLDAWPSVRANVPDARLLIGGDGPWRSRLEAQARGVDGVEFVGYVTGDAKASLEQRAGIVAVPSIVGRDGDSEGLPVAALEALARGAALVVSDASGAQELLYDSDAGAVVGAGDPEALADALVALMGRDDGARERAREAALHVAESHSWEALAPDMLRRLDAAAGWSA</sequence>
<dbReference type="EMBL" id="JAUHPV010000003">
    <property type="protein sequence ID" value="MDN4472747.1"/>
    <property type="molecule type" value="Genomic_DNA"/>
</dbReference>
<dbReference type="SUPFAM" id="SSF53756">
    <property type="entry name" value="UDP-Glycosyltransferase/glycogen phosphorylase"/>
    <property type="match status" value="1"/>
</dbReference>
<keyword evidence="2 5" id="KW-0328">Glycosyltransferase</keyword>
<evidence type="ECO:0000259" key="4">
    <source>
        <dbReference type="Pfam" id="PF13439"/>
    </source>
</evidence>
<evidence type="ECO:0000256" key="2">
    <source>
        <dbReference type="ARBA" id="ARBA00022676"/>
    </source>
</evidence>
<keyword evidence="6" id="KW-1185">Reference proteome</keyword>
<protein>
    <recommendedName>
        <fullName evidence="1">D-inositol 3-phosphate glycosyltransferase</fullName>
    </recommendedName>
</protein>
<keyword evidence="3 5" id="KW-0808">Transferase</keyword>
<evidence type="ECO:0000256" key="3">
    <source>
        <dbReference type="ARBA" id="ARBA00022679"/>
    </source>
</evidence>
<evidence type="ECO:0000313" key="5">
    <source>
        <dbReference type="EMBL" id="MDN4472747.1"/>
    </source>
</evidence>
<dbReference type="Pfam" id="PF13692">
    <property type="entry name" value="Glyco_trans_1_4"/>
    <property type="match status" value="1"/>
</dbReference>
<dbReference type="Gene3D" id="3.40.50.2000">
    <property type="entry name" value="Glycogen Phosphorylase B"/>
    <property type="match status" value="2"/>
</dbReference>
<dbReference type="InterPro" id="IPR050194">
    <property type="entry name" value="Glycosyltransferase_grp1"/>
</dbReference>
<dbReference type="PANTHER" id="PTHR45947">
    <property type="entry name" value="SULFOQUINOVOSYL TRANSFERASE SQD2"/>
    <property type="match status" value="1"/>
</dbReference>
<feature type="domain" description="Glycosyltransferase subfamily 4-like N-terminal" evidence="4">
    <location>
        <begin position="42"/>
        <end position="194"/>
    </location>
</feature>
<gene>
    <name evidence="5" type="ORF">QQX04_07035</name>
</gene>
<dbReference type="GO" id="GO:0016757">
    <property type="term" value="F:glycosyltransferase activity"/>
    <property type="evidence" value="ECO:0007669"/>
    <property type="project" value="UniProtKB-KW"/>
</dbReference>
<proteinExistence type="predicted"/>
<organism evidence="5 6">
    <name type="scientific">Demequina zhanjiangensis</name>
    <dbReference type="NCBI Taxonomy" id="3051659"/>
    <lineage>
        <taxon>Bacteria</taxon>
        <taxon>Bacillati</taxon>
        <taxon>Actinomycetota</taxon>
        <taxon>Actinomycetes</taxon>
        <taxon>Micrococcales</taxon>
        <taxon>Demequinaceae</taxon>
        <taxon>Demequina</taxon>
    </lineage>
</organism>